<dbReference type="InterPro" id="IPR012349">
    <property type="entry name" value="Split_barrel_FMN-bd"/>
</dbReference>
<dbReference type="RefSeq" id="WP_136131684.1">
    <property type="nucleotide sequence ID" value="NZ_PDKS01000002.1"/>
</dbReference>
<evidence type="ECO:0000313" key="2">
    <source>
        <dbReference type="Proteomes" id="UP000296034"/>
    </source>
</evidence>
<gene>
    <name evidence="1" type="ORF">CRV11_01980</name>
</gene>
<protein>
    <submittedName>
        <fullName evidence="1">Uncharacterized protein</fullName>
    </submittedName>
</protein>
<name>A0A2P5SY69_9GAMM</name>
<sequence length="143" mass="16691">MLEFSCILDFLEKRYLLSLCCVDDDNLWCANCFYVFDATTMSLWLMTDLNTRHGLYLIKNPNIAGTIDNNKKNISLIQGIQYKGCISMLEGINKKKAFIAYHKRFPMSQFISAPIWSIKLEEIKMTDNTSKFGNKIIWHRNTF</sequence>
<dbReference type="AlphaFoldDB" id="A0A2P5SY69"/>
<dbReference type="InterPro" id="IPR011194">
    <property type="entry name" value="UPF0306"/>
</dbReference>
<reference evidence="1 2" key="1">
    <citation type="journal article" date="2018" name="Genome Biol. Evol.">
        <title>Cladogenesis and Genomic Streamlining in Extracellular Endosymbionts of Tropical Stink Bugs.</title>
        <authorList>
            <person name="Otero-Bravo A."/>
            <person name="Goffredi S."/>
            <person name="Sabree Z.L."/>
        </authorList>
    </citation>
    <scope>NUCLEOTIDE SEQUENCE [LARGE SCALE GENOMIC DNA]</scope>
    <source>
        <strain evidence="1 2">SoET</strain>
    </source>
</reference>
<dbReference type="Proteomes" id="UP000296034">
    <property type="component" value="Unassembled WGS sequence"/>
</dbReference>
<proteinExistence type="predicted"/>
<dbReference type="PIRSF" id="PIRSF009554">
    <property type="entry name" value="UCP009554"/>
    <property type="match status" value="1"/>
</dbReference>
<dbReference type="SUPFAM" id="SSF50475">
    <property type="entry name" value="FMN-binding split barrel"/>
    <property type="match status" value="1"/>
</dbReference>
<evidence type="ECO:0000313" key="1">
    <source>
        <dbReference type="EMBL" id="PPI87278.1"/>
    </source>
</evidence>
<organism evidence="1 2">
    <name type="scientific">Candidatus Pantoea edessiphila</name>
    <dbReference type="NCBI Taxonomy" id="2044610"/>
    <lineage>
        <taxon>Bacteria</taxon>
        <taxon>Pseudomonadati</taxon>
        <taxon>Pseudomonadota</taxon>
        <taxon>Gammaproteobacteria</taxon>
        <taxon>Enterobacterales</taxon>
        <taxon>Erwiniaceae</taxon>
        <taxon>Pantoea</taxon>
    </lineage>
</organism>
<comment type="caution">
    <text evidence="1">The sequence shown here is derived from an EMBL/GenBank/DDBJ whole genome shotgun (WGS) entry which is preliminary data.</text>
</comment>
<dbReference type="Gene3D" id="2.30.110.10">
    <property type="entry name" value="Electron Transport, Fmn-binding Protein, Chain A"/>
    <property type="match status" value="1"/>
</dbReference>
<dbReference type="OrthoDB" id="8447155at2"/>
<dbReference type="EMBL" id="PDKS01000002">
    <property type="protein sequence ID" value="PPI87278.1"/>
    <property type="molecule type" value="Genomic_DNA"/>
</dbReference>
<accession>A0A2P5SY69</accession>
<dbReference type="NCBIfam" id="NF002900">
    <property type="entry name" value="PRK03467.1"/>
    <property type="match status" value="1"/>
</dbReference>